<keyword evidence="4" id="KW-1185">Reference proteome</keyword>
<evidence type="ECO:0000256" key="2">
    <source>
        <dbReference type="HAMAP-Rule" id="MF_00338"/>
    </source>
</evidence>
<evidence type="ECO:0000256" key="1">
    <source>
        <dbReference type="ARBA" id="ARBA00010751"/>
    </source>
</evidence>
<evidence type="ECO:0000313" key="3">
    <source>
        <dbReference type="EMBL" id="GHA38314.1"/>
    </source>
</evidence>
<protein>
    <recommendedName>
        <fullName evidence="2">UPF0145 protein GCM10007103_19610</fullName>
    </recommendedName>
</protein>
<proteinExistence type="inferred from homology"/>
<dbReference type="InterPro" id="IPR002765">
    <property type="entry name" value="UPF0145_YbjQ-like"/>
</dbReference>
<dbReference type="AlphaFoldDB" id="A0A918SH57"/>
<dbReference type="RefSeq" id="WP_189604572.1">
    <property type="nucleotide sequence ID" value="NZ_BMXB01000007.1"/>
</dbReference>
<comment type="caution">
    <text evidence="3">The sequence shown here is derived from an EMBL/GenBank/DDBJ whole genome shotgun (WGS) entry which is preliminary data.</text>
</comment>
<name>A0A918SH57_9FLAO</name>
<dbReference type="PANTHER" id="PTHR34068:SF1">
    <property type="entry name" value="UPF0145 PROTEIN YBJQ"/>
    <property type="match status" value="1"/>
</dbReference>
<organism evidence="3 4">
    <name type="scientific">Salinimicrobium marinum</name>
    <dbReference type="NCBI Taxonomy" id="680283"/>
    <lineage>
        <taxon>Bacteria</taxon>
        <taxon>Pseudomonadati</taxon>
        <taxon>Bacteroidota</taxon>
        <taxon>Flavobacteriia</taxon>
        <taxon>Flavobacteriales</taxon>
        <taxon>Flavobacteriaceae</taxon>
        <taxon>Salinimicrobium</taxon>
    </lineage>
</organism>
<dbReference type="InterPro" id="IPR035439">
    <property type="entry name" value="UPF0145_dom_sf"/>
</dbReference>
<evidence type="ECO:0000313" key="4">
    <source>
        <dbReference type="Proteomes" id="UP000610456"/>
    </source>
</evidence>
<accession>A0A918SH57</accession>
<dbReference type="HAMAP" id="MF_00338">
    <property type="entry name" value="UPF0145"/>
    <property type="match status" value="1"/>
</dbReference>
<dbReference type="SUPFAM" id="SSF117782">
    <property type="entry name" value="YbjQ-like"/>
    <property type="match status" value="1"/>
</dbReference>
<reference evidence="3" key="2">
    <citation type="submission" date="2020-09" db="EMBL/GenBank/DDBJ databases">
        <authorList>
            <person name="Sun Q."/>
            <person name="Kim S."/>
        </authorList>
    </citation>
    <scope>NUCLEOTIDE SEQUENCE</scope>
    <source>
        <strain evidence="3">KCTC 12719</strain>
    </source>
</reference>
<dbReference type="Proteomes" id="UP000610456">
    <property type="component" value="Unassembled WGS sequence"/>
</dbReference>
<dbReference type="Gene3D" id="3.30.110.70">
    <property type="entry name" value="Hypothetical protein apc22750. Chain B"/>
    <property type="match status" value="1"/>
</dbReference>
<dbReference type="PANTHER" id="PTHR34068">
    <property type="entry name" value="UPF0145 PROTEIN YBJQ"/>
    <property type="match status" value="1"/>
</dbReference>
<dbReference type="Pfam" id="PF01906">
    <property type="entry name" value="YbjQ_1"/>
    <property type="match status" value="1"/>
</dbReference>
<gene>
    <name evidence="3" type="ORF">GCM10007103_19610</name>
</gene>
<reference evidence="3" key="1">
    <citation type="journal article" date="2014" name="Int. J. Syst. Evol. Microbiol.">
        <title>Complete genome sequence of Corynebacterium casei LMG S-19264T (=DSM 44701T), isolated from a smear-ripened cheese.</title>
        <authorList>
            <consortium name="US DOE Joint Genome Institute (JGI-PGF)"/>
            <person name="Walter F."/>
            <person name="Albersmeier A."/>
            <person name="Kalinowski J."/>
            <person name="Ruckert C."/>
        </authorList>
    </citation>
    <scope>NUCLEOTIDE SEQUENCE</scope>
    <source>
        <strain evidence="3">KCTC 12719</strain>
    </source>
</reference>
<comment type="similarity">
    <text evidence="1 2">Belongs to the UPF0145 family.</text>
</comment>
<dbReference type="EMBL" id="BMXB01000007">
    <property type="protein sequence ID" value="GHA38314.1"/>
    <property type="molecule type" value="Genomic_DNA"/>
</dbReference>
<sequence>MNNKKDVLVITTATPSEGKIKKHLMPVTAHVVAATNLFSDFFAGMSDIFGGRSGTYKKQLSAIYSEAIESIKQEAKRIGGNGVVGLKIDIDEISGQGKSMFMITAIGTAVIIEGEGGMKSEKSREVHSNGRVSNEAITRLRYLKVLLAKAEKDQLDYTTETWEFILQNRVKEMYPNIIKKLRVLLANPSGYPQQKVDAFSSNTKNFLQILDIDDQIALIYGTLLENETDDSLSSFLANYIKVEELFRYNEILQLLGSNKLRVQKRGLLISTFDSSYYSIEEEKKLQEISIRIKEVFKMRGSKTTKKQLLTSKEKEVWECECGKVNDMDYTYCTKCQHDLFGFDDRELKPAAAIKIIGNKISLIREALEEVN</sequence>